<dbReference type="Proteomes" id="UP000499080">
    <property type="component" value="Unassembled WGS sequence"/>
</dbReference>
<comment type="caution">
    <text evidence="2">The sequence shown here is derived from an EMBL/GenBank/DDBJ whole genome shotgun (WGS) entry which is preliminary data.</text>
</comment>
<dbReference type="AlphaFoldDB" id="A0A4Y2E4H4"/>
<dbReference type="InterPro" id="IPR006579">
    <property type="entry name" value="Pre_C2HC_dom"/>
</dbReference>
<proteinExistence type="predicted"/>
<sequence>MNLRTILTFKKIQHCVVPSRAKKPIQIVIRGLPRGTETEEIKEGLIKKVFNVAKVIQLRRFRDKKPLDIFQVHLLKSENVKEIYSLDNLIT</sequence>
<organism evidence="2 3">
    <name type="scientific">Araneus ventricosus</name>
    <name type="common">Orbweaver spider</name>
    <name type="synonym">Epeira ventricosa</name>
    <dbReference type="NCBI Taxonomy" id="182803"/>
    <lineage>
        <taxon>Eukaryota</taxon>
        <taxon>Metazoa</taxon>
        <taxon>Ecdysozoa</taxon>
        <taxon>Arthropoda</taxon>
        <taxon>Chelicerata</taxon>
        <taxon>Arachnida</taxon>
        <taxon>Araneae</taxon>
        <taxon>Araneomorphae</taxon>
        <taxon>Entelegynae</taxon>
        <taxon>Araneoidea</taxon>
        <taxon>Araneidae</taxon>
        <taxon>Araneus</taxon>
    </lineage>
</organism>
<gene>
    <name evidence="2" type="ORF">AVEN_8833_1</name>
</gene>
<dbReference type="EMBL" id="BGPR01169006">
    <property type="protein sequence ID" value="GBM24073.1"/>
    <property type="molecule type" value="Genomic_DNA"/>
</dbReference>
<evidence type="ECO:0000313" key="2">
    <source>
        <dbReference type="EMBL" id="GBM24073.1"/>
    </source>
</evidence>
<reference evidence="2 3" key="1">
    <citation type="journal article" date="2019" name="Sci. Rep.">
        <title>Orb-weaving spider Araneus ventricosus genome elucidates the spidroin gene catalogue.</title>
        <authorList>
            <person name="Kono N."/>
            <person name="Nakamura H."/>
            <person name="Ohtoshi R."/>
            <person name="Moran D.A.P."/>
            <person name="Shinohara A."/>
            <person name="Yoshida Y."/>
            <person name="Fujiwara M."/>
            <person name="Mori M."/>
            <person name="Tomita M."/>
            <person name="Arakawa K."/>
        </authorList>
    </citation>
    <scope>NUCLEOTIDE SEQUENCE [LARGE SCALE GENOMIC DNA]</scope>
</reference>
<evidence type="ECO:0000259" key="1">
    <source>
        <dbReference type="Pfam" id="PF07530"/>
    </source>
</evidence>
<evidence type="ECO:0000313" key="3">
    <source>
        <dbReference type="Proteomes" id="UP000499080"/>
    </source>
</evidence>
<accession>A0A4Y2E4H4</accession>
<name>A0A4Y2E4H4_ARAVE</name>
<keyword evidence="3" id="KW-1185">Reference proteome</keyword>
<protein>
    <recommendedName>
        <fullName evidence="1">Pre-C2HC domain-containing protein</fullName>
    </recommendedName>
</protein>
<feature type="domain" description="Pre-C2HC" evidence="1">
    <location>
        <begin position="38"/>
        <end position="89"/>
    </location>
</feature>
<dbReference type="Pfam" id="PF07530">
    <property type="entry name" value="PRE_C2HC"/>
    <property type="match status" value="1"/>
</dbReference>